<reference evidence="1" key="1">
    <citation type="submission" date="2020-08" db="EMBL/GenBank/DDBJ databases">
        <title>Multicomponent nature underlies the extraordinary mechanical properties of spider dragline silk.</title>
        <authorList>
            <person name="Kono N."/>
            <person name="Nakamura H."/>
            <person name="Mori M."/>
            <person name="Yoshida Y."/>
            <person name="Ohtoshi R."/>
            <person name="Malay A.D."/>
            <person name="Moran D.A.P."/>
            <person name="Tomita M."/>
            <person name="Numata K."/>
            <person name="Arakawa K."/>
        </authorList>
    </citation>
    <scope>NUCLEOTIDE SEQUENCE</scope>
</reference>
<dbReference type="AlphaFoldDB" id="A0A8X6XW27"/>
<name>A0A8X6XW27_9ARAC</name>
<dbReference type="EMBL" id="BMAV01012829">
    <property type="protein sequence ID" value="GFY59817.1"/>
    <property type="molecule type" value="Genomic_DNA"/>
</dbReference>
<protein>
    <submittedName>
        <fullName evidence="1">Uncharacterized protein</fullName>
    </submittedName>
</protein>
<organism evidence="1 2">
    <name type="scientific">Trichonephila inaurata madagascariensis</name>
    <dbReference type="NCBI Taxonomy" id="2747483"/>
    <lineage>
        <taxon>Eukaryota</taxon>
        <taxon>Metazoa</taxon>
        <taxon>Ecdysozoa</taxon>
        <taxon>Arthropoda</taxon>
        <taxon>Chelicerata</taxon>
        <taxon>Arachnida</taxon>
        <taxon>Araneae</taxon>
        <taxon>Araneomorphae</taxon>
        <taxon>Entelegynae</taxon>
        <taxon>Araneoidea</taxon>
        <taxon>Nephilidae</taxon>
        <taxon>Trichonephila</taxon>
        <taxon>Trichonephila inaurata</taxon>
    </lineage>
</organism>
<gene>
    <name evidence="1" type="primary">NCL1_46270</name>
    <name evidence="1" type="ORF">TNIN_197171</name>
</gene>
<accession>A0A8X6XW27</accession>
<dbReference type="Proteomes" id="UP000886998">
    <property type="component" value="Unassembled WGS sequence"/>
</dbReference>
<sequence>MAYLGKGQRAELIYIAKKLDEKITDDLKFIDLKHLIISSPNYEEEFIREMLNMIIDKRLNPSTSRVCKYFDINERYILSTFELETLVKLKKQNSGNTNKVNSMSENVPLNPCIIKSKENEDKIPVLRETGASLDIDFENYATT</sequence>
<comment type="caution">
    <text evidence="1">The sequence shown here is derived from an EMBL/GenBank/DDBJ whole genome shotgun (WGS) entry which is preliminary data.</text>
</comment>
<keyword evidence="2" id="KW-1185">Reference proteome</keyword>
<dbReference type="OrthoDB" id="6434212at2759"/>
<proteinExistence type="predicted"/>
<evidence type="ECO:0000313" key="1">
    <source>
        <dbReference type="EMBL" id="GFY59817.1"/>
    </source>
</evidence>
<evidence type="ECO:0000313" key="2">
    <source>
        <dbReference type="Proteomes" id="UP000886998"/>
    </source>
</evidence>